<reference evidence="2" key="1">
    <citation type="submission" date="2020-08" db="EMBL/GenBank/DDBJ databases">
        <title>Plant Genome Project.</title>
        <authorList>
            <person name="Zhang R.-G."/>
        </authorList>
    </citation>
    <scope>NUCLEOTIDE SEQUENCE</scope>
    <source>
        <strain evidence="2">WSP0</strain>
        <tissue evidence="2">Leaf</tissue>
    </source>
</reference>
<sequence>MAVASGAPQNHPSNPCFMEGEDLDYVEDEDDNPVATNRPRRGRPMILILLYYRHQILQTLDLHSRKPNLQTPAQSTASHRRPPPAIADAHQPLATFLQVIPTSSDLLNLLDLLRHSPQSKPNLHTLAQPTTGHRHPPSAIANLRRPLAHLRRT</sequence>
<gene>
    <name evidence="2" type="ORF">RHGRI_034295</name>
</gene>
<proteinExistence type="predicted"/>
<evidence type="ECO:0000313" key="3">
    <source>
        <dbReference type="Proteomes" id="UP000823749"/>
    </source>
</evidence>
<protein>
    <submittedName>
        <fullName evidence="2">Uncharacterized protein</fullName>
    </submittedName>
</protein>
<feature type="compositionally biased region" description="Polar residues" evidence="1">
    <location>
        <begin position="67"/>
        <end position="77"/>
    </location>
</feature>
<feature type="region of interest" description="Disordered" evidence="1">
    <location>
        <begin position="1"/>
        <end position="20"/>
    </location>
</feature>
<keyword evidence="3" id="KW-1185">Reference proteome</keyword>
<dbReference type="EMBL" id="JACTNZ010000012">
    <property type="protein sequence ID" value="KAG5522035.1"/>
    <property type="molecule type" value="Genomic_DNA"/>
</dbReference>
<evidence type="ECO:0000313" key="2">
    <source>
        <dbReference type="EMBL" id="KAG5522035.1"/>
    </source>
</evidence>
<feature type="region of interest" description="Disordered" evidence="1">
    <location>
        <begin position="63"/>
        <end position="83"/>
    </location>
</feature>
<evidence type="ECO:0000256" key="1">
    <source>
        <dbReference type="SAM" id="MobiDB-lite"/>
    </source>
</evidence>
<accession>A0AAV6I2W3</accession>
<name>A0AAV6I2W3_9ERIC</name>
<dbReference type="AlphaFoldDB" id="A0AAV6I2W3"/>
<organism evidence="2 3">
    <name type="scientific">Rhododendron griersonianum</name>
    <dbReference type="NCBI Taxonomy" id="479676"/>
    <lineage>
        <taxon>Eukaryota</taxon>
        <taxon>Viridiplantae</taxon>
        <taxon>Streptophyta</taxon>
        <taxon>Embryophyta</taxon>
        <taxon>Tracheophyta</taxon>
        <taxon>Spermatophyta</taxon>
        <taxon>Magnoliopsida</taxon>
        <taxon>eudicotyledons</taxon>
        <taxon>Gunneridae</taxon>
        <taxon>Pentapetalae</taxon>
        <taxon>asterids</taxon>
        <taxon>Ericales</taxon>
        <taxon>Ericaceae</taxon>
        <taxon>Ericoideae</taxon>
        <taxon>Rhodoreae</taxon>
        <taxon>Rhododendron</taxon>
    </lineage>
</organism>
<dbReference type="Proteomes" id="UP000823749">
    <property type="component" value="Chromosome 12"/>
</dbReference>
<comment type="caution">
    <text evidence="2">The sequence shown here is derived from an EMBL/GenBank/DDBJ whole genome shotgun (WGS) entry which is preliminary data.</text>
</comment>